<evidence type="ECO:0000256" key="1">
    <source>
        <dbReference type="SAM" id="Coils"/>
    </source>
</evidence>
<reference evidence="3 4" key="1">
    <citation type="journal article" date="2018" name="BMC Genomics">
        <title>Comparative genome analyses reveal sequence features reflecting distinct modes of host-adaptation between dicot and monocot powdery mildew.</title>
        <authorList>
            <person name="Wu Y."/>
            <person name="Ma X."/>
            <person name="Pan Z."/>
            <person name="Kale S.D."/>
            <person name="Song Y."/>
            <person name="King H."/>
            <person name="Zhang Q."/>
            <person name="Presley C."/>
            <person name="Deng X."/>
            <person name="Wei C.I."/>
            <person name="Xiao S."/>
        </authorList>
    </citation>
    <scope>NUCLEOTIDE SEQUENCE [LARGE SCALE GENOMIC DNA]</scope>
    <source>
        <strain evidence="3">UCSC1</strain>
    </source>
</reference>
<proteinExistence type="predicted"/>
<name>A0A420ITV8_9PEZI</name>
<feature type="coiled-coil region" evidence="1">
    <location>
        <begin position="277"/>
        <end position="319"/>
    </location>
</feature>
<dbReference type="AlphaFoldDB" id="A0A420ITV8"/>
<dbReference type="EMBL" id="MCBR01005975">
    <property type="protein sequence ID" value="RKF77945.1"/>
    <property type="molecule type" value="Genomic_DNA"/>
</dbReference>
<organism evidence="3 4">
    <name type="scientific">Golovinomyces cichoracearum</name>
    <dbReference type="NCBI Taxonomy" id="62708"/>
    <lineage>
        <taxon>Eukaryota</taxon>
        <taxon>Fungi</taxon>
        <taxon>Dikarya</taxon>
        <taxon>Ascomycota</taxon>
        <taxon>Pezizomycotina</taxon>
        <taxon>Leotiomycetes</taxon>
        <taxon>Erysiphales</taxon>
        <taxon>Erysiphaceae</taxon>
        <taxon>Golovinomyces</taxon>
    </lineage>
</organism>
<feature type="region of interest" description="Disordered" evidence="2">
    <location>
        <begin position="458"/>
        <end position="563"/>
    </location>
</feature>
<evidence type="ECO:0000313" key="4">
    <source>
        <dbReference type="Proteomes" id="UP000285405"/>
    </source>
</evidence>
<protein>
    <submittedName>
        <fullName evidence="3">Uncharacterized protein</fullName>
    </submittedName>
</protein>
<accession>A0A420ITV8</accession>
<comment type="caution">
    <text evidence="3">The sequence shown here is derived from an EMBL/GenBank/DDBJ whole genome shotgun (WGS) entry which is preliminary data.</text>
</comment>
<feature type="compositionally biased region" description="Low complexity" evidence="2">
    <location>
        <begin position="517"/>
        <end position="535"/>
    </location>
</feature>
<feature type="compositionally biased region" description="Basic and acidic residues" evidence="2">
    <location>
        <begin position="483"/>
        <end position="492"/>
    </location>
</feature>
<evidence type="ECO:0000256" key="2">
    <source>
        <dbReference type="SAM" id="MobiDB-lite"/>
    </source>
</evidence>
<feature type="region of interest" description="Disordered" evidence="2">
    <location>
        <begin position="398"/>
        <end position="424"/>
    </location>
</feature>
<dbReference type="Proteomes" id="UP000285405">
    <property type="component" value="Unassembled WGS sequence"/>
</dbReference>
<sequence length="581" mass="65902">MELKSSLIHSKFTDTSRPLCFSGLPSDSNYCGSEFRQSPTSQLLKNSNLNENNNYKNRTDIKTLLNKEDFHNEGFQAQDLCPNLNRTETISDRDQPLKTENISNLSAYIPDEYVYYEYGEDYGSREKSTTKSSSEENIDRDEPLAIFEEVNELNKDHCLPSEEKSPITDISLPNNISGSLALFYSNQDPTNTSSVRSSPTAEDFKITDSTSFESPSVASLDPSEEVVIENHTSHPNKVRLVFKKLTPTEVIEQYLSNPEILSYDELYYRTAKVASLMAELQDEARILDKEINDFEAARKSDQQIVVEEARLEKEQMQKEEDAIFEVLLKKYGSFARSSVDDWTMFHENFYQNHVEENPEHYRILLLLRNPQFINDFHKRTIAREKAKLKASTIKLANTIDSPPSRTEQKCMEESDRKKRKPAIDPLVFDDRKMADVYGLTHKLGDAFIGNQPLKDRYESSRELNSLRGTDENTRPKRSRGRRGNNDTDHSDHTPVVSDTDEFVFPKRTRSTRIIGDSAVSSRATTRTAPSSRESTPGAGPKIFASGKRVGRPPGSKTQVKLPSKLKSVQAAGVVKDGFTLS</sequence>
<gene>
    <name evidence="3" type="ORF">GcC1_059008</name>
</gene>
<evidence type="ECO:0000313" key="3">
    <source>
        <dbReference type="EMBL" id="RKF77945.1"/>
    </source>
</evidence>
<dbReference type="OrthoDB" id="3538351at2759"/>
<keyword evidence="1" id="KW-0175">Coiled coil</keyword>
<feature type="compositionally biased region" description="Basic and acidic residues" evidence="2">
    <location>
        <begin position="406"/>
        <end position="416"/>
    </location>
</feature>